<evidence type="ECO:0000256" key="1">
    <source>
        <dbReference type="ARBA" id="ARBA00022679"/>
    </source>
</evidence>
<evidence type="ECO:0000256" key="6">
    <source>
        <dbReference type="HAMAP-Rule" id="MF_00590"/>
    </source>
</evidence>
<dbReference type="eggNOG" id="arCOG04076">
    <property type="taxonomic scope" value="Archaea"/>
</dbReference>
<evidence type="ECO:0000313" key="7">
    <source>
        <dbReference type="EMBL" id="AIF83768.1"/>
    </source>
</evidence>
<dbReference type="EC" id="2.7.1.237" evidence="6"/>
<comment type="catalytic activity">
    <reaction evidence="6">
        <text>3'-dephospho-CoA + GTP = GDP + CoA + H(+)</text>
        <dbReference type="Rhea" id="RHEA:61156"/>
        <dbReference type="ChEBI" id="CHEBI:15378"/>
        <dbReference type="ChEBI" id="CHEBI:37565"/>
        <dbReference type="ChEBI" id="CHEBI:57287"/>
        <dbReference type="ChEBI" id="CHEBI:57328"/>
        <dbReference type="ChEBI" id="CHEBI:58189"/>
        <dbReference type="EC" id="2.7.1.237"/>
    </reaction>
</comment>
<comment type="function">
    <text evidence="6">Catalyzes the GTP-dependent phosphorylation of the 3'-hydroxyl group of dephosphocoenzyme A to form coenzyme A (CoA).</text>
</comment>
<organism evidence="7 8">
    <name type="scientific">Candidatus Nitrososphaera evergladensis SR1</name>
    <dbReference type="NCBI Taxonomy" id="1459636"/>
    <lineage>
        <taxon>Archaea</taxon>
        <taxon>Nitrososphaerota</taxon>
        <taxon>Nitrososphaeria</taxon>
        <taxon>Nitrososphaerales</taxon>
        <taxon>Nitrososphaeraceae</taxon>
        <taxon>Nitrososphaera</taxon>
    </lineage>
</organism>
<dbReference type="STRING" id="1459636.NTE_01707"/>
<dbReference type="GO" id="GO:0005525">
    <property type="term" value="F:GTP binding"/>
    <property type="evidence" value="ECO:0007669"/>
    <property type="project" value="UniProtKB-UniRule"/>
</dbReference>
<dbReference type="GeneID" id="41597477"/>
<feature type="binding site" evidence="6">
    <location>
        <position position="61"/>
    </location>
    <ligand>
        <name>GTP</name>
        <dbReference type="ChEBI" id="CHEBI:37565"/>
    </ligand>
</feature>
<gene>
    <name evidence="7" type="ORF">NTE_01707</name>
</gene>
<dbReference type="PIRSF" id="PIRSF006533">
    <property type="entry name" value="UCP006533"/>
    <property type="match status" value="1"/>
</dbReference>
<comment type="similarity">
    <text evidence="6">Belongs to the GTP-dependent DPCK family.</text>
</comment>
<evidence type="ECO:0000256" key="3">
    <source>
        <dbReference type="ARBA" id="ARBA00022777"/>
    </source>
</evidence>
<dbReference type="HAMAP" id="MF_00590">
    <property type="entry name" value="Dephospho_CoA_kinase_GTP_dep"/>
    <property type="match status" value="1"/>
</dbReference>
<feature type="binding site" evidence="6">
    <location>
        <position position="114"/>
    </location>
    <ligand>
        <name>GTP</name>
        <dbReference type="ChEBI" id="CHEBI:37565"/>
    </ligand>
</feature>
<dbReference type="EMBL" id="CP007174">
    <property type="protein sequence ID" value="AIF83768.1"/>
    <property type="molecule type" value="Genomic_DNA"/>
</dbReference>
<dbReference type="Proteomes" id="UP000028194">
    <property type="component" value="Chromosome"/>
</dbReference>
<dbReference type="OrthoDB" id="15447at2157"/>
<evidence type="ECO:0000256" key="5">
    <source>
        <dbReference type="ARBA" id="ARBA00023134"/>
    </source>
</evidence>
<dbReference type="InterPro" id="IPR007164">
    <property type="entry name" value="GTP-dep_dephospho-CoA_kin"/>
</dbReference>
<proteinExistence type="inferred from homology"/>
<dbReference type="UniPathway" id="UPA00241"/>
<evidence type="ECO:0000256" key="2">
    <source>
        <dbReference type="ARBA" id="ARBA00022741"/>
    </source>
</evidence>
<keyword evidence="3 6" id="KW-0418">Kinase</keyword>
<dbReference type="GO" id="GO:0016301">
    <property type="term" value="F:kinase activity"/>
    <property type="evidence" value="ECO:0007669"/>
    <property type="project" value="UniProtKB-UniRule"/>
</dbReference>
<comment type="pathway">
    <text evidence="6">Cofactor biosynthesis; coenzyme A biosynthesis.</text>
</comment>
<dbReference type="AlphaFoldDB" id="A0A075MRI5"/>
<dbReference type="PANTHER" id="PTHR40732:SF1">
    <property type="entry name" value="GTP-DEPENDENT DEPHOSPHO-COA KINASE"/>
    <property type="match status" value="1"/>
</dbReference>
<keyword evidence="8" id="KW-1185">Reference proteome</keyword>
<dbReference type="KEGG" id="nev:NTE_01707"/>
<evidence type="ECO:0000313" key="8">
    <source>
        <dbReference type="Proteomes" id="UP000028194"/>
    </source>
</evidence>
<dbReference type="HOGENOM" id="CLU_120795_1_0_2"/>
<feature type="binding site" evidence="6">
    <location>
        <position position="63"/>
    </location>
    <ligand>
        <name>GTP</name>
        <dbReference type="ChEBI" id="CHEBI:37565"/>
    </ligand>
</feature>
<evidence type="ECO:0000256" key="4">
    <source>
        <dbReference type="ARBA" id="ARBA00022993"/>
    </source>
</evidence>
<accession>A0A075MRI5</accession>
<dbReference type="GO" id="GO:0015937">
    <property type="term" value="P:coenzyme A biosynthetic process"/>
    <property type="evidence" value="ECO:0007669"/>
    <property type="project" value="UniProtKB-UniRule"/>
</dbReference>
<reference evidence="7 8" key="1">
    <citation type="journal article" date="2014" name="PLoS ONE">
        <title>Genome Sequence of Candidatus Nitrososphaera evergladensis from Group I.1b Enriched from Everglades Soil Reveals Novel Genomic Features of the Ammonia-Oxidizing Archaea.</title>
        <authorList>
            <person name="Zhalnina K.V."/>
            <person name="Dias R."/>
            <person name="Leonard M.T."/>
            <person name="Dorr de Quadros P."/>
            <person name="Camargo F.A."/>
            <person name="Drew J.C."/>
            <person name="Farmerie W.G."/>
            <person name="Daroub S.H."/>
            <person name="Triplett E.W."/>
        </authorList>
    </citation>
    <scope>NUCLEOTIDE SEQUENCE [LARGE SCALE GENOMIC DNA]</scope>
    <source>
        <strain evidence="7 8">SR1</strain>
    </source>
</reference>
<keyword evidence="2 6" id="KW-0547">Nucleotide-binding</keyword>
<comment type="caution">
    <text evidence="6">Lacks conserved residue(s) required for the propagation of feature annotation.</text>
</comment>
<keyword evidence="1 6" id="KW-0808">Transferase</keyword>
<dbReference type="Pfam" id="PF04019">
    <property type="entry name" value="DUF359"/>
    <property type="match status" value="1"/>
</dbReference>
<dbReference type="RefSeq" id="WP_158385257.1">
    <property type="nucleotide sequence ID" value="NZ_CP007174.1"/>
</dbReference>
<feature type="binding site" evidence="6">
    <location>
        <position position="42"/>
    </location>
    <ligand>
        <name>GTP</name>
        <dbReference type="ChEBI" id="CHEBI:37565"/>
    </ligand>
</feature>
<dbReference type="PANTHER" id="PTHR40732">
    <property type="entry name" value="UPF0218 PROTEIN TK1697"/>
    <property type="match status" value="1"/>
</dbReference>
<protein>
    <recommendedName>
        <fullName evidence="6">GTP-dependent dephospho-CoA kinase</fullName>
        <ecNumber evidence="6">2.7.1.237</ecNumber>
    </recommendedName>
    <alternativeName>
        <fullName evidence="6">Dephospho-coenzyme A kinase</fullName>
        <shortName evidence="6">DPCK</shortName>
    </alternativeName>
</protein>
<keyword evidence="4 6" id="KW-0173">Coenzyme A biosynthesis</keyword>
<sequence length="168" mass="18308">MRQEDLEELKKPFGTLVPDAQVTKEKISALVKGAKKIVAVGDATTERLLGFGITPDLAVVDGKERRLLREYPRHDAKEMRCTNPAGTISQAAVDLLKKALVEKKPVLVVVEGEEDLLALPVFAMALENSVVLYGQPLEGMVAVKITPAKRKQAKDLMDRIGVEKHGGV</sequence>
<keyword evidence="5 6" id="KW-0342">GTP-binding</keyword>
<name>A0A075MRI5_9ARCH</name>